<evidence type="ECO:0000313" key="3">
    <source>
        <dbReference type="Proteomes" id="UP000712600"/>
    </source>
</evidence>
<accession>A0A8S9NV33</accession>
<feature type="region of interest" description="Disordered" evidence="1">
    <location>
        <begin position="56"/>
        <end position="99"/>
    </location>
</feature>
<evidence type="ECO:0000313" key="2">
    <source>
        <dbReference type="EMBL" id="KAF3508838.1"/>
    </source>
</evidence>
<dbReference type="Proteomes" id="UP000712600">
    <property type="component" value="Unassembled WGS sequence"/>
</dbReference>
<sequence>MGGCGGSRQEQLEAIGAGFGAVEAKGCMRKERHLFGHNYHPFAPLEIPTPSLYKYKAMGPEDMDTRQRDKDKDKDKEMAPGKITPKVSGVDSKQSALAG</sequence>
<gene>
    <name evidence="2" type="ORF">F2Q69_00005617</name>
</gene>
<protein>
    <submittedName>
        <fullName evidence="2">Uncharacterized protein</fullName>
    </submittedName>
</protein>
<comment type="caution">
    <text evidence="2">The sequence shown here is derived from an EMBL/GenBank/DDBJ whole genome shotgun (WGS) entry which is preliminary data.</text>
</comment>
<feature type="compositionally biased region" description="Basic and acidic residues" evidence="1">
    <location>
        <begin position="63"/>
        <end position="79"/>
    </location>
</feature>
<name>A0A8S9NV33_BRACR</name>
<dbReference type="AlphaFoldDB" id="A0A8S9NV33"/>
<reference evidence="2" key="1">
    <citation type="submission" date="2019-12" db="EMBL/GenBank/DDBJ databases">
        <title>Genome sequencing and annotation of Brassica cretica.</title>
        <authorList>
            <person name="Studholme D.J."/>
            <person name="Sarris P."/>
        </authorList>
    </citation>
    <scope>NUCLEOTIDE SEQUENCE</scope>
    <source>
        <strain evidence="2">PFS-109/04</strain>
        <tissue evidence="2">Leaf</tissue>
    </source>
</reference>
<proteinExistence type="predicted"/>
<evidence type="ECO:0000256" key="1">
    <source>
        <dbReference type="SAM" id="MobiDB-lite"/>
    </source>
</evidence>
<dbReference type="EMBL" id="QGKX02001521">
    <property type="protein sequence ID" value="KAF3508838.1"/>
    <property type="molecule type" value="Genomic_DNA"/>
</dbReference>
<organism evidence="2 3">
    <name type="scientific">Brassica cretica</name>
    <name type="common">Mustard</name>
    <dbReference type="NCBI Taxonomy" id="69181"/>
    <lineage>
        <taxon>Eukaryota</taxon>
        <taxon>Viridiplantae</taxon>
        <taxon>Streptophyta</taxon>
        <taxon>Embryophyta</taxon>
        <taxon>Tracheophyta</taxon>
        <taxon>Spermatophyta</taxon>
        <taxon>Magnoliopsida</taxon>
        <taxon>eudicotyledons</taxon>
        <taxon>Gunneridae</taxon>
        <taxon>Pentapetalae</taxon>
        <taxon>rosids</taxon>
        <taxon>malvids</taxon>
        <taxon>Brassicales</taxon>
        <taxon>Brassicaceae</taxon>
        <taxon>Brassiceae</taxon>
        <taxon>Brassica</taxon>
    </lineage>
</organism>